<gene>
    <name evidence="7" type="ORF">SAMN05421720_101587</name>
</gene>
<organism evidence="7 8">
    <name type="scientific">Rhodospira trueperi</name>
    <dbReference type="NCBI Taxonomy" id="69960"/>
    <lineage>
        <taxon>Bacteria</taxon>
        <taxon>Pseudomonadati</taxon>
        <taxon>Pseudomonadota</taxon>
        <taxon>Alphaproteobacteria</taxon>
        <taxon>Rhodospirillales</taxon>
        <taxon>Rhodospirillaceae</taxon>
        <taxon>Rhodospira</taxon>
    </lineage>
</organism>
<evidence type="ECO:0000256" key="3">
    <source>
        <dbReference type="ARBA" id="ARBA00022801"/>
    </source>
</evidence>
<accession>A0A1G6XQR4</accession>
<dbReference type="SMART" id="SM00226">
    <property type="entry name" value="LMWPc"/>
    <property type="match status" value="1"/>
</dbReference>
<evidence type="ECO:0000259" key="6">
    <source>
        <dbReference type="SMART" id="SM00226"/>
    </source>
</evidence>
<dbReference type="PANTHER" id="PTHR11717:SF7">
    <property type="entry name" value="LOW MOLECULAR WEIGHT PHOSPHOTYROSINE PROTEIN PHOSPHATASE"/>
    <property type="match status" value="1"/>
</dbReference>
<dbReference type="Proteomes" id="UP000199412">
    <property type="component" value="Unassembled WGS sequence"/>
</dbReference>
<dbReference type="AlphaFoldDB" id="A0A1G6XQR4"/>
<feature type="domain" description="Phosphotyrosine protein phosphatase I" evidence="6">
    <location>
        <begin position="2"/>
        <end position="153"/>
    </location>
</feature>
<dbReference type="CDD" id="cd16343">
    <property type="entry name" value="LMWPTP"/>
    <property type="match status" value="1"/>
</dbReference>
<dbReference type="PANTHER" id="PTHR11717">
    <property type="entry name" value="LOW MOLECULAR WEIGHT PROTEIN TYROSINE PHOSPHATASE"/>
    <property type="match status" value="1"/>
</dbReference>
<evidence type="ECO:0000256" key="1">
    <source>
        <dbReference type="ARBA" id="ARBA00011063"/>
    </source>
</evidence>
<dbReference type="RefSeq" id="WP_092781737.1">
    <property type="nucleotide sequence ID" value="NZ_FNAP01000001.1"/>
</dbReference>
<protein>
    <recommendedName>
        <fullName evidence="2">protein-tyrosine-phosphatase</fullName>
        <ecNumber evidence="2">3.1.3.48</ecNumber>
    </recommendedName>
</protein>
<comment type="similarity">
    <text evidence="1">Belongs to the low molecular weight phosphotyrosine protein phosphatase family.</text>
</comment>
<dbReference type="Gene3D" id="3.40.50.2300">
    <property type="match status" value="1"/>
</dbReference>
<dbReference type="Pfam" id="PF01451">
    <property type="entry name" value="LMWPc"/>
    <property type="match status" value="1"/>
</dbReference>
<feature type="active site" description="Nucleophile" evidence="5">
    <location>
        <position position="8"/>
    </location>
</feature>
<evidence type="ECO:0000256" key="5">
    <source>
        <dbReference type="PIRSR" id="PIRSR617867-1"/>
    </source>
</evidence>
<keyword evidence="4" id="KW-0904">Protein phosphatase</keyword>
<evidence type="ECO:0000313" key="7">
    <source>
        <dbReference type="EMBL" id="SDD80352.1"/>
    </source>
</evidence>
<dbReference type="InterPro" id="IPR017867">
    <property type="entry name" value="Tyr_phospatase_low_mol_wt"/>
</dbReference>
<reference evidence="7 8" key="1">
    <citation type="submission" date="2016-10" db="EMBL/GenBank/DDBJ databases">
        <authorList>
            <person name="de Groot N.N."/>
        </authorList>
    </citation>
    <scope>NUCLEOTIDE SEQUENCE [LARGE SCALE GENOMIC DNA]</scope>
    <source>
        <strain evidence="7 8">ATCC 700224</strain>
    </source>
</reference>
<keyword evidence="8" id="KW-1185">Reference proteome</keyword>
<dbReference type="FunFam" id="3.40.50.2300:FF:000113">
    <property type="entry name" value="Low molecular weight protein-tyrosine-phosphatase"/>
    <property type="match status" value="1"/>
</dbReference>
<dbReference type="GO" id="GO:0004725">
    <property type="term" value="F:protein tyrosine phosphatase activity"/>
    <property type="evidence" value="ECO:0007669"/>
    <property type="project" value="UniProtKB-EC"/>
</dbReference>
<dbReference type="PRINTS" id="PR00719">
    <property type="entry name" value="LMWPTPASE"/>
</dbReference>
<feature type="active site" evidence="5">
    <location>
        <position position="14"/>
    </location>
</feature>
<feature type="active site" description="Proton donor" evidence="5">
    <location>
        <position position="127"/>
    </location>
</feature>
<dbReference type="EC" id="3.1.3.48" evidence="2"/>
<dbReference type="InterPro" id="IPR036196">
    <property type="entry name" value="Ptyr_pPase_sf"/>
</dbReference>
<evidence type="ECO:0000256" key="2">
    <source>
        <dbReference type="ARBA" id="ARBA00013064"/>
    </source>
</evidence>
<name>A0A1G6XQR4_9PROT</name>
<sequence>MVAILFVCTGNICRSPTAEGVFRHKARAAGLDGSIHIDSAGTTAYHVGEPPDERAAQAARRRGYDLDGQRARRVAKGDFDRFDLLVAMDRSHFNALRRLAPDEAARHRVVMMSDFASRRDGPGDVPDPYYGAGDGFERVLDMLEDATAGLLEHVRTNSGTSQPA</sequence>
<keyword evidence="3" id="KW-0378">Hydrolase</keyword>
<evidence type="ECO:0000256" key="4">
    <source>
        <dbReference type="ARBA" id="ARBA00022912"/>
    </source>
</evidence>
<dbReference type="InterPro" id="IPR050438">
    <property type="entry name" value="LMW_PTPase"/>
</dbReference>
<dbReference type="SUPFAM" id="SSF52788">
    <property type="entry name" value="Phosphotyrosine protein phosphatases I"/>
    <property type="match status" value="1"/>
</dbReference>
<evidence type="ECO:0000313" key="8">
    <source>
        <dbReference type="Proteomes" id="UP000199412"/>
    </source>
</evidence>
<dbReference type="EMBL" id="FNAP01000001">
    <property type="protein sequence ID" value="SDD80352.1"/>
    <property type="molecule type" value="Genomic_DNA"/>
</dbReference>
<proteinExistence type="inferred from homology"/>
<dbReference type="STRING" id="69960.SAMN05421720_101587"/>
<dbReference type="InterPro" id="IPR023485">
    <property type="entry name" value="Ptyr_pPase"/>
</dbReference>
<dbReference type="OrthoDB" id="9784339at2"/>